<dbReference type="RefSeq" id="WP_034332842.1">
    <property type="nucleotide sequence ID" value="NZ_JAVLSM010000016.1"/>
</dbReference>
<reference evidence="1" key="1">
    <citation type="submission" date="2023-02" db="EMBL/GenBank/DDBJ databases">
        <title>Description of Herbaspirillum huttiense subsp. nephrolepsisexaltata and Herbaspirillum huttiense subsp. lycopersicon.</title>
        <authorList>
            <person name="Poudel M."/>
            <person name="Sharma A."/>
            <person name="Goss E."/>
            <person name="Tapia J.H."/>
            <person name="Harmon C.M."/>
            <person name="Jones J.B."/>
        </authorList>
    </citation>
    <scope>NUCLEOTIDE SEQUENCE</scope>
    <source>
        <strain evidence="1">NC40101</strain>
    </source>
</reference>
<sequence>MAFKFKSSLIAGAIFIWAIVLGAALMNNPSLSGAKSRLVIMKEEMDALLGQGGRVVDAEESAKYGGALLARLIGDEGWSRLLLQRYQETLVSRGWKRIQDTPILYCKDEILIKLQPNAGVTNGVGTNYIGMTYDASTIKKCNS</sequence>
<protein>
    <submittedName>
        <fullName evidence="1">Uncharacterized protein</fullName>
    </submittedName>
</protein>
<proteinExistence type="predicted"/>
<comment type="caution">
    <text evidence="1">The sequence shown here is derived from an EMBL/GenBank/DDBJ whole genome shotgun (WGS) entry which is preliminary data.</text>
</comment>
<organism evidence="1">
    <name type="scientific">Herbaspirillum huttiense subsp. nephrolepidis</name>
    <dbReference type="NCBI Taxonomy" id="3075126"/>
    <lineage>
        <taxon>Bacteria</taxon>
        <taxon>Pseudomonadati</taxon>
        <taxon>Pseudomonadota</taxon>
        <taxon>Betaproteobacteria</taxon>
        <taxon>Burkholderiales</taxon>
        <taxon>Oxalobacteraceae</taxon>
        <taxon>Herbaspirillum</taxon>
    </lineage>
</organism>
<accession>A0AAE4K977</accession>
<dbReference type="AlphaFoldDB" id="A0AAE4K977"/>
<name>A0AAE4K977_9BURK</name>
<dbReference type="EMBL" id="JAVRAA010000024">
    <property type="protein sequence ID" value="MDT0340587.1"/>
    <property type="molecule type" value="Genomic_DNA"/>
</dbReference>
<evidence type="ECO:0000313" key="1">
    <source>
        <dbReference type="EMBL" id="MDT0340587.1"/>
    </source>
</evidence>
<gene>
    <name evidence="1" type="ORF">RJN63_27400</name>
</gene>